<dbReference type="PRINTS" id="PR00947">
    <property type="entry name" value="CUTICLE"/>
</dbReference>
<feature type="chain" id="PRO_5045071725" description="Cuticle protein 14" evidence="3">
    <location>
        <begin position="17"/>
        <end position="197"/>
    </location>
</feature>
<sequence>MKVLLVLSAIFAASSAHGILQLGTGASSQFRSQDNAGNYAFGYDEGHASGGTFRRESGSHGVKVGSYGLSDADGRQRTVSYVADAAGFRANIQTNEPGVDSSKDPAATLVNKHAAVVAAPAVHHASYVAPAHHAAYVAPAHHASYVAPAHHASYVAPAAHHASYIAGPTHHATYVNGAPLSYSFGTHHGGHVSAHYY</sequence>
<dbReference type="EMBL" id="CP092872">
    <property type="protein sequence ID" value="UYV73581.1"/>
    <property type="molecule type" value="Genomic_DNA"/>
</dbReference>
<evidence type="ECO:0000313" key="4">
    <source>
        <dbReference type="EMBL" id="UYV73581.1"/>
    </source>
</evidence>
<dbReference type="PROSITE" id="PS51155">
    <property type="entry name" value="CHIT_BIND_RR_2"/>
    <property type="match status" value="1"/>
</dbReference>
<dbReference type="Proteomes" id="UP001235939">
    <property type="component" value="Chromosome 10"/>
</dbReference>
<keyword evidence="5" id="KW-1185">Reference proteome</keyword>
<organism evidence="4 5">
    <name type="scientific">Cordylochernes scorpioides</name>
    <dbReference type="NCBI Taxonomy" id="51811"/>
    <lineage>
        <taxon>Eukaryota</taxon>
        <taxon>Metazoa</taxon>
        <taxon>Ecdysozoa</taxon>
        <taxon>Arthropoda</taxon>
        <taxon>Chelicerata</taxon>
        <taxon>Arachnida</taxon>
        <taxon>Pseudoscorpiones</taxon>
        <taxon>Cheliferoidea</taxon>
        <taxon>Chernetidae</taxon>
        <taxon>Cordylochernes</taxon>
    </lineage>
</organism>
<reference evidence="4 5" key="1">
    <citation type="submission" date="2022-01" db="EMBL/GenBank/DDBJ databases">
        <title>A chromosomal length assembly of Cordylochernes scorpioides.</title>
        <authorList>
            <person name="Zeh D."/>
            <person name="Zeh J."/>
        </authorList>
    </citation>
    <scope>NUCLEOTIDE SEQUENCE [LARGE SCALE GENOMIC DNA]</scope>
    <source>
        <strain evidence="4">IN4F17</strain>
        <tissue evidence="4">Whole Body</tissue>
    </source>
</reference>
<dbReference type="InterPro" id="IPR000618">
    <property type="entry name" value="Insect_cuticle"/>
</dbReference>
<dbReference type="Pfam" id="PF00379">
    <property type="entry name" value="Chitin_bind_4"/>
    <property type="match status" value="1"/>
</dbReference>
<dbReference type="InterPro" id="IPR031311">
    <property type="entry name" value="CHIT_BIND_RR_consensus"/>
</dbReference>
<feature type="signal peptide" evidence="3">
    <location>
        <begin position="1"/>
        <end position="16"/>
    </location>
</feature>
<evidence type="ECO:0000313" key="5">
    <source>
        <dbReference type="Proteomes" id="UP001235939"/>
    </source>
</evidence>
<dbReference type="PANTHER" id="PTHR10380">
    <property type="entry name" value="CUTICLE PROTEIN"/>
    <property type="match status" value="1"/>
</dbReference>
<evidence type="ECO:0000256" key="1">
    <source>
        <dbReference type="ARBA" id="ARBA00022460"/>
    </source>
</evidence>
<proteinExistence type="predicted"/>
<evidence type="ECO:0000256" key="3">
    <source>
        <dbReference type="SAM" id="SignalP"/>
    </source>
</evidence>
<dbReference type="InterPro" id="IPR050468">
    <property type="entry name" value="Cuticle_Struct_Prot"/>
</dbReference>
<name>A0ABY6KXH8_9ARAC</name>
<keyword evidence="3" id="KW-0732">Signal</keyword>
<dbReference type="PANTHER" id="PTHR10380:SF173">
    <property type="entry name" value="CUTICULAR PROTEIN 47EF, ISOFORM C-RELATED"/>
    <property type="match status" value="1"/>
</dbReference>
<accession>A0ABY6KXH8</accession>
<protein>
    <recommendedName>
        <fullName evidence="6">Cuticle protein 14</fullName>
    </recommendedName>
</protein>
<keyword evidence="1 2" id="KW-0193">Cuticle</keyword>
<dbReference type="PROSITE" id="PS00233">
    <property type="entry name" value="CHIT_BIND_RR_1"/>
    <property type="match status" value="1"/>
</dbReference>
<evidence type="ECO:0008006" key="6">
    <source>
        <dbReference type="Google" id="ProtNLM"/>
    </source>
</evidence>
<evidence type="ECO:0000256" key="2">
    <source>
        <dbReference type="PROSITE-ProRule" id="PRU00497"/>
    </source>
</evidence>
<gene>
    <name evidence="4" type="ORF">LAZ67_10004165</name>
</gene>